<dbReference type="AlphaFoldDB" id="E1RHT3"/>
<dbReference type="KEGG" id="mpi:Mpet_1718"/>
<name>E1RHT3_METP4</name>
<dbReference type="PROSITE" id="PS51257">
    <property type="entry name" value="PROKAR_LIPOPROTEIN"/>
    <property type="match status" value="1"/>
</dbReference>
<gene>
    <name evidence="1" type="ordered locus">Mpet_1718</name>
</gene>
<protein>
    <submittedName>
        <fullName evidence="1">Outer membrane lipoprotein-sorting protein</fullName>
    </submittedName>
</protein>
<dbReference type="GeneID" id="9744191"/>
<dbReference type="HOGENOM" id="CLU_1131625_0_0_2"/>
<sequence length="245" mass="27737" precursor="true">MSKQILIIVLILGMAFTLGCLDNSIKEPNEDDIISSFTSHQMSIWNYSGELLIESGISGILPEECRIFVKYPSKIKAEYIQSSTRNNGTISILNGSRLIEYYPLSNRTLVFETNPDGNSLTALDYPGLLKKIIPEGNLSYQGVEYIDNKSTYVIDISPENPDELFIEKYSTYQISLARVWIDSESWIVKKIELYGKEVLSPIVTVNYRNLTVNGDIPDDVFNSEQYLQYEIITPPSHPPVIYETG</sequence>
<dbReference type="OrthoDB" id="137725at2157"/>
<organism evidence="1 2">
    <name type="scientific">Methanolacinia petrolearia (strain DSM 11571 / OCM 486 / SEBR 4847)</name>
    <name type="common">Methanoplanus petrolearius</name>
    <dbReference type="NCBI Taxonomy" id="679926"/>
    <lineage>
        <taxon>Archaea</taxon>
        <taxon>Methanobacteriati</taxon>
        <taxon>Methanobacteriota</taxon>
        <taxon>Stenosarchaea group</taxon>
        <taxon>Methanomicrobia</taxon>
        <taxon>Methanomicrobiales</taxon>
        <taxon>Methanomicrobiaceae</taxon>
        <taxon>Methanolacinia</taxon>
    </lineage>
</organism>
<proteinExistence type="predicted"/>
<accession>E1RHT3</accession>
<dbReference type="EMBL" id="CP002117">
    <property type="protein sequence ID" value="ADN36471.1"/>
    <property type="molecule type" value="Genomic_DNA"/>
</dbReference>
<dbReference type="PANTHER" id="PTHR37507:SF2">
    <property type="entry name" value="SPORULATION PROTEIN YDCC"/>
    <property type="match status" value="1"/>
</dbReference>
<evidence type="ECO:0000313" key="1">
    <source>
        <dbReference type="EMBL" id="ADN36471.1"/>
    </source>
</evidence>
<keyword evidence="1" id="KW-0449">Lipoprotein</keyword>
<dbReference type="PANTHER" id="PTHR37507">
    <property type="entry name" value="SPORULATION PROTEIN YDCC"/>
    <property type="match status" value="1"/>
</dbReference>
<dbReference type="eggNOG" id="arCOG02470">
    <property type="taxonomic scope" value="Archaea"/>
</dbReference>
<dbReference type="InterPro" id="IPR052944">
    <property type="entry name" value="Sporulation_related"/>
</dbReference>
<dbReference type="Gene3D" id="2.50.20.10">
    <property type="entry name" value="Lipoprotein localisation LolA/LolB/LppX"/>
    <property type="match status" value="1"/>
</dbReference>
<dbReference type="STRING" id="679926.Mpet_1718"/>
<evidence type="ECO:0000313" key="2">
    <source>
        <dbReference type="Proteomes" id="UP000006565"/>
    </source>
</evidence>
<dbReference type="RefSeq" id="WP_013329648.1">
    <property type="nucleotide sequence ID" value="NC_014507.1"/>
</dbReference>
<keyword evidence="2" id="KW-1185">Reference proteome</keyword>
<reference evidence="1 2" key="1">
    <citation type="journal article" date="2010" name="Stand. Genomic Sci.">
        <title>Complete genome sequence of Methanoplanus petrolearius type strain (SEBR 4847).</title>
        <authorList>
            <person name="Brambilla E."/>
            <person name="Djao O.D."/>
            <person name="Daligault H."/>
            <person name="Lapidus A."/>
            <person name="Lucas S."/>
            <person name="Hammon N."/>
            <person name="Nolan M."/>
            <person name="Tice H."/>
            <person name="Cheng J.F."/>
            <person name="Han C."/>
            <person name="Tapia R."/>
            <person name="Goodwin L."/>
            <person name="Pitluck S."/>
            <person name="Liolios K."/>
            <person name="Ivanova N."/>
            <person name="Mavromatis K."/>
            <person name="Mikhailova N."/>
            <person name="Pati A."/>
            <person name="Chen A."/>
            <person name="Palaniappan K."/>
            <person name="Land M."/>
            <person name="Hauser L."/>
            <person name="Chang Y.J."/>
            <person name="Jeffries C.D."/>
            <person name="Rohde M."/>
            <person name="Spring S."/>
            <person name="Sikorski J."/>
            <person name="Goker M."/>
            <person name="Woyke T."/>
            <person name="Bristow J."/>
            <person name="Eisen J.A."/>
            <person name="Markowitz V."/>
            <person name="Hugenholtz P."/>
            <person name="Kyrpides N.C."/>
            <person name="Klenk H.P."/>
        </authorList>
    </citation>
    <scope>NUCLEOTIDE SEQUENCE [LARGE SCALE GENOMIC DNA]</scope>
    <source>
        <strain evidence="2">DSM 11571 / OCM 486 / SEBR 4847</strain>
    </source>
</reference>
<dbReference type="Proteomes" id="UP000006565">
    <property type="component" value="Chromosome"/>
</dbReference>